<reference evidence="2 3" key="1">
    <citation type="submission" date="2015-01" db="EMBL/GenBank/DDBJ databases">
        <title>Evolution of Trichinella species and genotypes.</title>
        <authorList>
            <person name="Korhonen P.K."/>
            <person name="Edoardo P."/>
            <person name="Giuseppe L.R."/>
            <person name="Gasser R.B."/>
        </authorList>
    </citation>
    <scope>NUCLEOTIDE SEQUENCE [LARGE SCALE GENOMIC DNA]</scope>
    <source>
        <strain evidence="2">ISS2496</strain>
    </source>
</reference>
<dbReference type="EMBL" id="JYDQ01000078">
    <property type="protein sequence ID" value="KRY16398.1"/>
    <property type="molecule type" value="Genomic_DNA"/>
</dbReference>
<gene>
    <name evidence="2" type="ORF">T12_15136</name>
</gene>
<keyword evidence="1" id="KW-0472">Membrane</keyword>
<accession>A0A0V0ZW62</accession>
<dbReference type="AlphaFoldDB" id="A0A0V0ZW62"/>
<proteinExistence type="predicted"/>
<comment type="caution">
    <text evidence="2">The sequence shown here is derived from an EMBL/GenBank/DDBJ whole genome shotgun (WGS) entry which is preliminary data.</text>
</comment>
<name>A0A0V0ZW62_9BILA</name>
<keyword evidence="3" id="KW-1185">Reference proteome</keyword>
<evidence type="ECO:0000256" key="1">
    <source>
        <dbReference type="SAM" id="Phobius"/>
    </source>
</evidence>
<feature type="transmembrane region" description="Helical" evidence="1">
    <location>
        <begin position="21"/>
        <end position="44"/>
    </location>
</feature>
<keyword evidence="1" id="KW-1133">Transmembrane helix</keyword>
<evidence type="ECO:0000313" key="2">
    <source>
        <dbReference type="EMBL" id="KRY16398.1"/>
    </source>
</evidence>
<dbReference type="Proteomes" id="UP000054783">
    <property type="component" value="Unassembled WGS sequence"/>
</dbReference>
<evidence type="ECO:0000313" key="3">
    <source>
        <dbReference type="Proteomes" id="UP000054783"/>
    </source>
</evidence>
<protein>
    <submittedName>
        <fullName evidence="2">Uncharacterized protein</fullName>
    </submittedName>
</protein>
<keyword evidence="1" id="KW-0812">Transmembrane</keyword>
<sequence>MLQLAGDLDLPPKACNKQPKANIIIIIITFPALFIVCDLLIIIIKLEFIANEDMHFIRSINKIV</sequence>
<organism evidence="2 3">
    <name type="scientific">Trichinella patagoniensis</name>
    <dbReference type="NCBI Taxonomy" id="990121"/>
    <lineage>
        <taxon>Eukaryota</taxon>
        <taxon>Metazoa</taxon>
        <taxon>Ecdysozoa</taxon>
        <taxon>Nematoda</taxon>
        <taxon>Enoplea</taxon>
        <taxon>Dorylaimia</taxon>
        <taxon>Trichinellida</taxon>
        <taxon>Trichinellidae</taxon>
        <taxon>Trichinella</taxon>
    </lineage>
</organism>